<keyword evidence="7" id="KW-0460">Magnesium</keyword>
<evidence type="ECO:0000313" key="9">
    <source>
        <dbReference type="EMBL" id="AFZ49856.1"/>
    </source>
</evidence>
<feature type="transmembrane region" description="Helical" evidence="8">
    <location>
        <begin position="236"/>
        <end position="256"/>
    </location>
</feature>
<dbReference type="PANTHER" id="PTHR22926:SF3">
    <property type="entry name" value="UNDECAPRENYL-PHOSPHATE ALPHA-N-ACETYLGLUCOSAMINYL 1-PHOSPHATE TRANSFERASE"/>
    <property type="match status" value="1"/>
</dbReference>
<feature type="transmembrane region" description="Helical" evidence="8">
    <location>
        <begin position="50"/>
        <end position="71"/>
    </location>
</feature>
<keyword evidence="3" id="KW-0808">Transferase</keyword>
<evidence type="ECO:0000313" key="10">
    <source>
        <dbReference type="Proteomes" id="UP000010482"/>
    </source>
</evidence>
<dbReference type="EMBL" id="CP003944">
    <property type="protein sequence ID" value="AFZ49856.1"/>
    <property type="molecule type" value="Genomic_DNA"/>
</dbReference>
<evidence type="ECO:0000256" key="1">
    <source>
        <dbReference type="ARBA" id="ARBA00004651"/>
    </source>
</evidence>
<dbReference type="AlphaFoldDB" id="K9YSD7"/>
<protein>
    <submittedName>
        <fullName evidence="9">UDP-N-acetylmuramyl pentapeptide phosphotransferase/UDP-N-acetylglucosamine-1-phosphate transferase</fullName>
    </submittedName>
</protein>
<dbReference type="GO" id="GO:0044038">
    <property type="term" value="P:cell wall macromolecule biosynthetic process"/>
    <property type="evidence" value="ECO:0007669"/>
    <property type="project" value="TreeGrafter"/>
</dbReference>
<dbReference type="GO" id="GO:0016780">
    <property type="term" value="F:phosphotransferase activity, for other substituted phosphate groups"/>
    <property type="evidence" value="ECO:0007669"/>
    <property type="project" value="InterPro"/>
</dbReference>
<keyword evidence="4 8" id="KW-0812">Transmembrane</keyword>
<dbReference type="OrthoDB" id="9783652at2"/>
<feature type="transmembrane region" description="Helical" evidence="8">
    <location>
        <begin position="83"/>
        <end position="99"/>
    </location>
</feature>
<evidence type="ECO:0000256" key="6">
    <source>
        <dbReference type="ARBA" id="ARBA00023136"/>
    </source>
</evidence>
<dbReference type="GO" id="GO:0009103">
    <property type="term" value="P:lipopolysaccharide biosynthetic process"/>
    <property type="evidence" value="ECO:0007669"/>
    <property type="project" value="TreeGrafter"/>
</dbReference>
<evidence type="ECO:0000256" key="7">
    <source>
        <dbReference type="PIRSR" id="PIRSR600715-1"/>
    </source>
</evidence>
<dbReference type="Proteomes" id="UP000010482">
    <property type="component" value="Chromosome"/>
</dbReference>
<keyword evidence="2" id="KW-1003">Cell membrane</keyword>
<gene>
    <name evidence="9" type="ORF">Dacsa_1154</name>
</gene>
<name>K9YSD7_DACS8</name>
<feature type="transmembrane region" description="Helical" evidence="8">
    <location>
        <begin position="288"/>
        <end position="308"/>
    </location>
</feature>
<keyword evidence="7" id="KW-0479">Metal-binding</keyword>
<sequence>MVLFSLCFLGFALSLVTVAFLKRRFGQLLLDIPNDRSSHTQPTPRGGGLGFIIAFATTCAIALFLSFSLQCSDFRLNLTAQQWLFFSLPLIPLTIVGIIDDRQGVKASIRYLVQMLSAGIAVSLFHPFPQPWLNSFGNVGTIVAFLLTVIAFTAFINFYNFMDGLDGLVAGVTMVQMSFLAIYLHEPFLWVFVAALMGFLWWNWSPAQIFMGDAGSTVLGATISLSLLAPDLDAKTGWSAIAVILPLVGDAIYTLVRRLLRQENIFQAHRTHLYQRLQKQGWSHQQVALAYMMLTALSAVLIGFWGLFGAGITVLLVIASIALGEVVLLKPLSMSKS</sequence>
<evidence type="ECO:0000256" key="5">
    <source>
        <dbReference type="ARBA" id="ARBA00022989"/>
    </source>
</evidence>
<organism evidence="9 10">
    <name type="scientific">Dactylococcopsis salina (strain PCC 8305)</name>
    <name type="common">Myxobactron salinum</name>
    <dbReference type="NCBI Taxonomy" id="13035"/>
    <lineage>
        <taxon>Bacteria</taxon>
        <taxon>Bacillati</taxon>
        <taxon>Cyanobacteriota</taxon>
        <taxon>Cyanophyceae</taxon>
        <taxon>Nodosilineales</taxon>
        <taxon>Cymatolegaceae</taxon>
        <taxon>Dactylococcopsis</taxon>
    </lineage>
</organism>
<keyword evidence="5 8" id="KW-1133">Transmembrane helix</keyword>
<dbReference type="KEGG" id="dsl:Dacsa_1154"/>
<dbReference type="HOGENOM" id="CLU_023982_3_0_3"/>
<proteinExistence type="predicted"/>
<evidence type="ECO:0000256" key="3">
    <source>
        <dbReference type="ARBA" id="ARBA00022679"/>
    </source>
</evidence>
<dbReference type="PATRIC" id="fig|13035.3.peg.1296"/>
<keyword evidence="10" id="KW-1185">Reference proteome</keyword>
<accession>K9YSD7</accession>
<dbReference type="eggNOG" id="COG0472">
    <property type="taxonomic scope" value="Bacteria"/>
</dbReference>
<dbReference type="InterPro" id="IPR000715">
    <property type="entry name" value="Glycosyl_transferase_4"/>
</dbReference>
<dbReference type="GO" id="GO:0046872">
    <property type="term" value="F:metal ion binding"/>
    <property type="evidence" value="ECO:0007669"/>
    <property type="project" value="UniProtKB-KW"/>
</dbReference>
<evidence type="ECO:0000256" key="2">
    <source>
        <dbReference type="ARBA" id="ARBA00022475"/>
    </source>
</evidence>
<evidence type="ECO:0000256" key="4">
    <source>
        <dbReference type="ARBA" id="ARBA00022692"/>
    </source>
</evidence>
<dbReference type="CDD" id="cd06854">
    <property type="entry name" value="GT_WbpL_WbcO_like"/>
    <property type="match status" value="1"/>
</dbReference>
<feature type="transmembrane region" description="Helical" evidence="8">
    <location>
        <begin position="136"/>
        <end position="159"/>
    </location>
</feature>
<evidence type="ECO:0000256" key="8">
    <source>
        <dbReference type="SAM" id="Phobius"/>
    </source>
</evidence>
<dbReference type="GO" id="GO:0005886">
    <property type="term" value="C:plasma membrane"/>
    <property type="evidence" value="ECO:0007669"/>
    <property type="project" value="UniProtKB-SubCell"/>
</dbReference>
<dbReference type="GO" id="GO:0071555">
    <property type="term" value="P:cell wall organization"/>
    <property type="evidence" value="ECO:0007669"/>
    <property type="project" value="TreeGrafter"/>
</dbReference>
<feature type="transmembrane region" description="Helical" evidence="8">
    <location>
        <begin position="179"/>
        <end position="202"/>
    </location>
</feature>
<comment type="cofactor">
    <cofactor evidence="7">
        <name>Mg(2+)</name>
        <dbReference type="ChEBI" id="CHEBI:18420"/>
    </cofactor>
</comment>
<dbReference type="STRING" id="13035.Dacsa_1154"/>
<dbReference type="PANTHER" id="PTHR22926">
    <property type="entry name" value="PHOSPHO-N-ACETYLMURAMOYL-PENTAPEPTIDE-TRANSFERASE"/>
    <property type="match status" value="1"/>
</dbReference>
<comment type="subcellular location">
    <subcellularLocation>
        <location evidence="1">Cell membrane</location>
        <topology evidence="1">Multi-pass membrane protein</topology>
    </subcellularLocation>
</comment>
<feature type="binding site" evidence="7">
    <location>
        <position position="213"/>
    </location>
    <ligand>
        <name>Mg(2+)</name>
        <dbReference type="ChEBI" id="CHEBI:18420"/>
    </ligand>
</feature>
<feature type="transmembrane region" description="Helical" evidence="8">
    <location>
        <begin position="314"/>
        <end position="332"/>
    </location>
</feature>
<keyword evidence="6 8" id="KW-0472">Membrane</keyword>
<reference evidence="9" key="1">
    <citation type="submission" date="2012-04" db="EMBL/GenBank/DDBJ databases">
        <title>Finished genome of Dactylococcopsis salina PCC 8305.</title>
        <authorList>
            <consortium name="US DOE Joint Genome Institute"/>
            <person name="Gugger M."/>
            <person name="Coursin T."/>
            <person name="Rippka R."/>
            <person name="Tandeau De Marsac N."/>
            <person name="Huntemann M."/>
            <person name="Wei C.-L."/>
            <person name="Han J."/>
            <person name="Detter J.C."/>
            <person name="Han C."/>
            <person name="Tapia R."/>
            <person name="Daligault H."/>
            <person name="Chen A."/>
            <person name="Krypides N."/>
            <person name="Mavromatis K."/>
            <person name="Markowitz V."/>
            <person name="Szeto E."/>
            <person name="Ivanova N."/>
            <person name="Ovchinnikova G."/>
            <person name="Pagani I."/>
            <person name="Pati A."/>
            <person name="Goodwin L."/>
            <person name="Peters L."/>
            <person name="Pitluck S."/>
            <person name="Woyke T."/>
            <person name="Kerfeld C."/>
        </authorList>
    </citation>
    <scope>NUCLEOTIDE SEQUENCE [LARGE SCALE GENOMIC DNA]</scope>
    <source>
        <strain evidence="9">PCC 8305</strain>
    </source>
</reference>
<dbReference type="Pfam" id="PF00953">
    <property type="entry name" value="Glycos_transf_4"/>
    <property type="match status" value="1"/>
</dbReference>
<feature type="binding site" evidence="7">
    <location>
        <position position="160"/>
    </location>
    <ligand>
        <name>Mg(2+)</name>
        <dbReference type="ChEBI" id="CHEBI:18420"/>
    </ligand>
</feature>